<sequence>MGSVSRRAIGGSIHRIREFELEKCAWLISDVLLDLACVWKAEFWLVVESRQGVSSKRPAICFIRIVGELPVHDENKTATVKRDFISGNRTDSFFSRSKGGSCRLY</sequence>
<accession>A0A7R9E5R4</accession>
<dbReference type="AlphaFoldDB" id="A0A7R9E5R4"/>
<reference evidence="1" key="1">
    <citation type="submission" date="2020-11" db="EMBL/GenBank/DDBJ databases">
        <authorList>
            <person name="Tran Van P."/>
        </authorList>
    </citation>
    <scope>NUCLEOTIDE SEQUENCE</scope>
</reference>
<gene>
    <name evidence="1" type="ORF">TMSB3V08_LOCUS3850</name>
</gene>
<evidence type="ECO:0000313" key="1">
    <source>
        <dbReference type="EMBL" id="CAD7426983.1"/>
    </source>
</evidence>
<protein>
    <submittedName>
        <fullName evidence="1">Uncharacterized protein</fullName>
    </submittedName>
</protein>
<proteinExistence type="predicted"/>
<organism evidence="1">
    <name type="scientific">Timema monikensis</name>
    <dbReference type="NCBI Taxonomy" id="170555"/>
    <lineage>
        <taxon>Eukaryota</taxon>
        <taxon>Metazoa</taxon>
        <taxon>Ecdysozoa</taxon>
        <taxon>Arthropoda</taxon>
        <taxon>Hexapoda</taxon>
        <taxon>Insecta</taxon>
        <taxon>Pterygota</taxon>
        <taxon>Neoptera</taxon>
        <taxon>Polyneoptera</taxon>
        <taxon>Phasmatodea</taxon>
        <taxon>Timematodea</taxon>
        <taxon>Timematoidea</taxon>
        <taxon>Timematidae</taxon>
        <taxon>Timema</taxon>
    </lineage>
</organism>
<name>A0A7R9E5R4_9NEOP</name>
<dbReference type="EMBL" id="OB793326">
    <property type="protein sequence ID" value="CAD7426983.1"/>
    <property type="molecule type" value="Genomic_DNA"/>
</dbReference>